<dbReference type="AlphaFoldDB" id="A0A0R1ZCG2"/>
<accession>A0A0R1ZCG2</accession>
<dbReference type="Proteomes" id="UP000051291">
    <property type="component" value="Unassembled WGS sequence"/>
</dbReference>
<dbReference type="Pfam" id="PF00535">
    <property type="entry name" value="Glycos_transf_2"/>
    <property type="match status" value="1"/>
</dbReference>
<evidence type="ECO:0000313" key="3">
    <source>
        <dbReference type="Proteomes" id="UP000051291"/>
    </source>
</evidence>
<reference evidence="2 3" key="1">
    <citation type="journal article" date="2015" name="Genome Announc.">
        <title>Expanding the biotechnology potential of lactobacilli through comparative genomics of 213 strains and associated genera.</title>
        <authorList>
            <person name="Sun Z."/>
            <person name="Harris H.M."/>
            <person name="McCann A."/>
            <person name="Guo C."/>
            <person name="Argimon S."/>
            <person name="Zhang W."/>
            <person name="Yang X."/>
            <person name="Jeffery I.B."/>
            <person name="Cooney J.C."/>
            <person name="Kagawa T.F."/>
            <person name="Liu W."/>
            <person name="Song Y."/>
            <person name="Salvetti E."/>
            <person name="Wrobel A."/>
            <person name="Rasinkangas P."/>
            <person name="Parkhill J."/>
            <person name="Rea M.C."/>
            <person name="O'Sullivan O."/>
            <person name="Ritari J."/>
            <person name="Douillard F.P."/>
            <person name="Paul Ross R."/>
            <person name="Yang R."/>
            <person name="Briner A.E."/>
            <person name="Felis G.E."/>
            <person name="de Vos W.M."/>
            <person name="Barrangou R."/>
            <person name="Klaenhammer T.R."/>
            <person name="Caufield P.W."/>
            <person name="Cui Y."/>
            <person name="Zhang H."/>
            <person name="O'Toole P.W."/>
        </authorList>
    </citation>
    <scope>NUCLEOTIDE SEQUENCE [LARGE SCALE GENOMIC DNA]</scope>
    <source>
        <strain evidence="2 3">DSM 20653</strain>
    </source>
</reference>
<sequence length="328" mass="38312">MKTLTISIAAYNVEKTLEKTLSSLNDQRFLDDIEVLIVDDGSKDNTGEVAMKYEKIAPDTFKYVKKDNGGHGSTINKGIELATGKYFKVLDGDDWINTENFVKFIDQLKNETADLILTKYARVFPDNHEEVIENLKGFDKTKIYNMNDEFDIPRIEMHMITVKTRLLKDNNVNITENSFYVDQEYNVWSLYLAQTLKVYDYVVYMYRFGIAEQSVSKEKMLKNVDMQVNIALNLMKMYENFKIQGMTKNKDKLTFSWVTHAVAAIMRTYLLMNSSKQARKKVKEFDQKVQSQSQAIFNQLNNDLFIKLMRSNGFIFNLVRMAYLVYKR</sequence>
<protein>
    <submittedName>
        <fullName evidence="2">Glycosyl transferase family 2</fullName>
    </submittedName>
</protein>
<dbReference type="RefSeq" id="WP_057906500.1">
    <property type="nucleotide sequence ID" value="NZ_AYYZ01000017.1"/>
</dbReference>
<dbReference type="PANTHER" id="PTHR22916:SF3">
    <property type="entry name" value="UDP-GLCNAC:BETAGAL BETA-1,3-N-ACETYLGLUCOSAMINYLTRANSFERASE-LIKE PROTEIN 1"/>
    <property type="match status" value="1"/>
</dbReference>
<keyword evidence="3" id="KW-1185">Reference proteome</keyword>
<dbReference type="InterPro" id="IPR001173">
    <property type="entry name" value="Glyco_trans_2-like"/>
</dbReference>
<dbReference type="STRING" id="1423820.FC64_GL000359"/>
<dbReference type="Gene3D" id="3.90.550.10">
    <property type="entry name" value="Spore Coat Polysaccharide Biosynthesis Protein SpsA, Chain A"/>
    <property type="match status" value="1"/>
</dbReference>
<evidence type="ECO:0000259" key="1">
    <source>
        <dbReference type="Pfam" id="PF00535"/>
    </source>
</evidence>
<evidence type="ECO:0000313" key="2">
    <source>
        <dbReference type="EMBL" id="KRM52608.1"/>
    </source>
</evidence>
<proteinExistence type="predicted"/>
<dbReference type="InterPro" id="IPR029044">
    <property type="entry name" value="Nucleotide-diphossugar_trans"/>
</dbReference>
<dbReference type="PANTHER" id="PTHR22916">
    <property type="entry name" value="GLYCOSYLTRANSFERASE"/>
    <property type="match status" value="1"/>
</dbReference>
<feature type="domain" description="Glycosyltransferase 2-like" evidence="1">
    <location>
        <begin position="6"/>
        <end position="135"/>
    </location>
</feature>
<keyword evidence="2" id="KW-0808">Transferase</keyword>
<name>A0A0R1ZCG2_9LACO</name>
<dbReference type="CDD" id="cd00761">
    <property type="entry name" value="Glyco_tranf_GTA_type"/>
    <property type="match status" value="1"/>
</dbReference>
<comment type="caution">
    <text evidence="2">The sequence shown here is derived from an EMBL/GenBank/DDBJ whole genome shotgun (WGS) entry which is preliminary data.</text>
</comment>
<organism evidence="2 3">
    <name type="scientific">Ligilactobacillus araffinosus DSM 20653</name>
    <dbReference type="NCBI Taxonomy" id="1423820"/>
    <lineage>
        <taxon>Bacteria</taxon>
        <taxon>Bacillati</taxon>
        <taxon>Bacillota</taxon>
        <taxon>Bacilli</taxon>
        <taxon>Lactobacillales</taxon>
        <taxon>Lactobacillaceae</taxon>
        <taxon>Ligilactobacillus</taxon>
    </lineage>
</organism>
<gene>
    <name evidence="2" type="ORF">FC64_GL000359</name>
</gene>
<dbReference type="EMBL" id="AYYZ01000017">
    <property type="protein sequence ID" value="KRM52608.1"/>
    <property type="molecule type" value="Genomic_DNA"/>
</dbReference>
<dbReference type="PATRIC" id="fig|1423820.4.peg.358"/>
<dbReference type="SUPFAM" id="SSF53448">
    <property type="entry name" value="Nucleotide-diphospho-sugar transferases"/>
    <property type="match status" value="1"/>
</dbReference>
<dbReference type="GO" id="GO:0016758">
    <property type="term" value="F:hexosyltransferase activity"/>
    <property type="evidence" value="ECO:0007669"/>
    <property type="project" value="UniProtKB-ARBA"/>
</dbReference>